<dbReference type="EC" id="3.4.16.4" evidence="4"/>
<dbReference type="STRING" id="1769779.AUP74_00597"/>
<accession>A0A1C9W4J1</accession>
<dbReference type="Pfam" id="PF25275">
    <property type="entry name" value="Golvesin_C"/>
    <property type="match status" value="1"/>
</dbReference>
<dbReference type="Gene3D" id="3.40.710.10">
    <property type="entry name" value="DD-peptidase/beta-lactamase superfamily"/>
    <property type="match status" value="1"/>
</dbReference>
<name>A0A1C9W4J1_9GAMM</name>
<proteinExistence type="predicted"/>
<keyword evidence="4" id="KW-0121">Carboxypeptidase</keyword>
<dbReference type="EMBL" id="CP014143">
    <property type="protein sequence ID" value="AOS96067.1"/>
    <property type="molecule type" value="Genomic_DNA"/>
</dbReference>
<dbReference type="OrthoDB" id="9799367at2"/>
<dbReference type="PANTHER" id="PTHR46825">
    <property type="entry name" value="D-ALANYL-D-ALANINE-CARBOXYPEPTIDASE/ENDOPEPTIDASE AMPH"/>
    <property type="match status" value="1"/>
</dbReference>
<sequence length="513" mass="54786" precursor="true">MRTLFSLRLFTVIAFVFTAGVTSANEFQSGLQSTLEREFSRLKGVPGVAVGVATPDQGTVFAGAGVGNTLTGSPVSAADQFRIASISKVFTGAMVLKLQEQGYLNIDDRLIDHLFIPGLPYGDVMTIRQLLNHSAGVYDHINGSNNFWSLALDDPYRIWDSSEIVQYAIDGGALAAPGTAYNYSNTGTYILGMLIEAKTGLSLSAAVDQMVSVPLQLPGLFLDDWSNPQQKIVGLAENDRAYEFHKSGIGAAGAMVAPAEQLAAFGRSVYGANFLPSELTEMMTAPSLRNSSYGLTTRIWSEATYGYLHFGHTGTLSGYSSILMYVPDQDVAIGILSNGYARSSSSWYTLIDEIFNYVTSWYASNGSGACTIPEADDIIIDNADTAMNVSGSWQTDSRGKKHYGADYLTDGNAQKGELVASYQFSAPGAGVWELMEYHPASRDQATQTPVTVIVSGGAQSFVIDQSAAGSSWNSLGQISLLAGQDLEVALSNNGTDGTVVADAFRLRFSACPE</sequence>
<evidence type="ECO:0000259" key="2">
    <source>
        <dbReference type="Pfam" id="PF00144"/>
    </source>
</evidence>
<evidence type="ECO:0000256" key="1">
    <source>
        <dbReference type="SAM" id="SignalP"/>
    </source>
</evidence>
<dbReference type="KEGG" id="micc:AUP74_00597"/>
<keyword evidence="4" id="KW-0645">Protease</keyword>
<reference evidence="5" key="1">
    <citation type="submission" date="2016-01" db="EMBL/GenBank/DDBJ databases">
        <title>Complete genome sequence of Microbulbifer sp. CCB-MM1, a halophile isolated from Matang Mangrove Forest, Perak.</title>
        <authorList>
            <person name="Moh T.H."/>
            <person name="Dinesh B."/>
            <person name="Lau N.-S."/>
            <person name="Go F."/>
            <person name="Alexander Chong S.-C."/>
        </authorList>
    </citation>
    <scope>NUCLEOTIDE SEQUENCE [LARGE SCALE GENOMIC DNA]</scope>
    <source>
        <strain evidence="5">CCB-MM1</strain>
    </source>
</reference>
<dbReference type="PANTHER" id="PTHR46825:SF7">
    <property type="entry name" value="D-ALANYL-D-ALANINE CARBOXYPEPTIDASE"/>
    <property type="match status" value="1"/>
</dbReference>
<gene>
    <name evidence="4" type="ORF">AUP74_00597</name>
</gene>
<dbReference type="AlphaFoldDB" id="A0A1C9W4J1"/>
<dbReference type="GO" id="GO:0009002">
    <property type="term" value="F:serine-type D-Ala-D-Ala carboxypeptidase activity"/>
    <property type="evidence" value="ECO:0007669"/>
    <property type="project" value="UniProtKB-EC"/>
</dbReference>
<dbReference type="RefSeq" id="WP_083260787.1">
    <property type="nucleotide sequence ID" value="NZ_CP014143.1"/>
</dbReference>
<dbReference type="InterPro" id="IPR050491">
    <property type="entry name" value="AmpC-like"/>
</dbReference>
<dbReference type="Proteomes" id="UP000095672">
    <property type="component" value="Chromosome"/>
</dbReference>
<evidence type="ECO:0000259" key="3">
    <source>
        <dbReference type="Pfam" id="PF25275"/>
    </source>
</evidence>
<evidence type="ECO:0000313" key="5">
    <source>
        <dbReference type="Proteomes" id="UP000095672"/>
    </source>
</evidence>
<keyword evidence="4" id="KW-0378">Hydrolase</keyword>
<dbReference type="SUPFAM" id="SSF56601">
    <property type="entry name" value="beta-lactamase/transpeptidase-like"/>
    <property type="match status" value="1"/>
</dbReference>
<organism evidence="4 5">
    <name type="scientific">Microbulbifer aggregans</name>
    <dbReference type="NCBI Taxonomy" id="1769779"/>
    <lineage>
        <taxon>Bacteria</taxon>
        <taxon>Pseudomonadati</taxon>
        <taxon>Pseudomonadota</taxon>
        <taxon>Gammaproteobacteria</taxon>
        <taxon>Cellvibrionales</taxon>
        <taxon>Microbulbiferaceae</taxon>
        <taxon>Microbulbifer</taxon>
    </lineage>
</organism>
<evidence type="ECO:0000313" key="4">
    <source>
        <dbReference type="EMBL" id="AOS96067.1"/>
    </source>
</evidence>
<dbReference type="Pfam" id="PF00144">
    <property type="entry name" value="Beta-lactamase"/>
    <property type="match status" value="1"/>
</dbReference>
<dbReference type="InterPro" id="IPR001466">
    <property type="entry name" value="Beta-lactam-related"/>
</dbReference>
<dbReference type="InterPro" id="IPR033803">
    <property type="entry name" value="CBD-like_Golvesin-Xly"/>
</dbReference>
<dbReference type="InterPro" id="IPR012338">
    <property type="entry name" value="Beta-lactam/transpept-like"/>
</dbReference>
<feature type="domain" description="Golvesin/Xly CBD-like" evidence="3">
    <location>
        <begin position="378"/>
        <end position="506"/>
    </location>
</feature>
<keyword evidence="5" id="KW-1185">Reference proteome</keyword>
<feature type="signal peptide" evidence="1">
    <location>
        <begin position="1"/>
        <end position="24"/>
    </location>
</feature>
<protein>
    <submittedName>
        <fullName evidence="4">D-alanyl-D-alanine carboxypeptidase</fullName>
        <ecNumber evidence="4">3.4.16.4</ecNumber>
    </submittedName>
</protein>
<keyword evidence="1" id="KW-0732">Signal</keyword>
<feature type="chain" id="PRO_5008895423" evidence="1">
    <location>
        <begin position="25"/>
        <end position="513"/>
    </location>
</feature>
<feature type="domain" description="Beta-lactamase-related" evidence="2">
    <location>
        <begin position="36"/>
        <end position="341"/>
    </location>
</feature>